<reference evidence="3" key="2">
    <citation type="submission" date="2013-12" db="EMBL/GenBank/DDBJ databases">
        <title>Evolution of pathogenesis and genome organization in the Tremellales.</title>
        <authorList>
            <person name="Cuomo C."/>
            <person name="Litvintseva A."/>
            <person name="Heitman J."/>
            <person name="Chen Y."/>
            <person name="Sun S."/>
            <person name="Springer D."/>
            <person name="Dromer F."/>
            <person name="Young S."/>
            <person name="Zeng Q."/>
            <person name="Chapman S."/>
            <person name="Gujja S."/>
            <person name="Saif S."/>
            <person name="Birren B."/>
        </authorList>
    </citation>
    <scope>NUCLEOTIDE SEQUENCE [LARGE SCALE GENOMIC DNA]</scope>
    <source>
        <strain evidence="3">CBS 10435</strain>
    </source>
</reference>
<dbReference type="Proteomes" id="UP000092583">
    <property type="component" value="Unassembled WGS sequence"/>
</dbReference>
<feature type="transmembrane region" description="Helical" evidence="1">
    <location>
        <begin position="179"/>
        <end position="202"/>
    </location>
</feature>
<sequence>MAASFVGRGMFPKLWILICKLWVYIVSIGCLIMPLAVWVMIFIQNTKTFADTMDHYLGNDQKVYDRFDGDPNAGYVCNTNIPKHLGGPVFAAIFDVAMWIFIVIAMCADLFWKFPICKQFLESVWTDGLYEDRKFIDVEFFFLVANAFLKLFIVAATGAQTYTGLKPNQDDPKIDTPLFCLYATLCLAVSIPFTLIALFYIIHGMKMREYKDELKAAEEAAKAKK</sequence>
<dbReference type="AlphaFoldDB" id="A0A1B9IVP6"/>
<feature type="transmembrane region" description="Helical" evidence="1">
    <location>
        <begin position="140"/>
        <end position="159"/>
    </location>
</feature>
<reference evidence="2 3" key="1">
    <citation type="submission" date="2013-07" db="EMBL/GenBank/DDBJ databases">
        <title>The Genome Sequence of Kwoniella mangroviensis CBS10435.</title>
        <authorList>
            <consortium name="The Broad Institute Genome Sequencing Platform"/>
            <person name="Cuomo C."/>
            <person name="Litvintseva A."/>
            <person name="Chen Y."/>
            <person name="Heitman J."/>
            <person name="Sun S."/>
            <person name="Springer D."/>
            <person name="Dromer F."/>
            <person name="Young S.K."/>
            <person name="Zeng Q."/>
            <person name="Gargeya S."/>
            <person name="Fitzgerald M."/>
            <person name="Abouelleil A."/>
            <person name="Alvarado L."/>
            <person name="Berlin A.M."/>
            <person name="Chapman S.B."/>
            <person name="Dewar J."/>
            <person name="Goldberg J."/>
            <person name="Griggs A."/>
            <person name="Gujja S."/>
            <person name="Hansen M."/>
            <person name="Howarth C."/>
            <person name="Imamovic A."/>
            <person name="Larimer J."/>
            <person name="McCowan C."/>
            <person name="Murphy C."/>
            <person name="Pearson M."/>
            <person name="Priest M."/>
            <person name="Roberts A."/>
            <person name="Saif S."/>
            <person name="Shea T."/>
            <person name="Sykes S."/>
            <person name="Wortman J."/>
            <person name="Nusbaum C."/>
            <person name="Birren B."/>
        </authorList>
    </citation>
    <scope>NUCLEOTIDE SEQUENCE [LARGE SCALE GENOMIC DNA]</scope>
    <source>
        <strain evidence="2 3">CBS 10435</strain>
    </source>
</reference>
<gene>
    <name evidence="2" type="ORF">L486_02283</name>
</gene>
<feature type="transmembrane region" description="Helical" evidence="1">
    <location>
        <begin position="21"/>
        <end position="43"/>
    </location>
</feature>
<proteinExistence type="predicted"/>
<dbReference type="EMBL" id="KI669460">
    <property type="protein sequence ID" value="OCF59612.1"/>
    <property type="molecule type" value="Genomic_DNA"/>
</dbReference>
<evidence type="ECO:0000256" key="1">
    <source>
        <dbReference type="SAM" id="Phobius"/>
    </source>
</evidence>
<evidence type="ECO:0000313" key="3">
    <source>
        <dbReference type="Proteomes" id="UP000092583"/>
    </source>
</evidence>
<name>A0A1B9IVP6_9TREE</name>
<dbReference type="OrthoDB" id="2585966at2759"/>
<keyword evidence="1" id="KW-0472">Membrane</keyword>
<organism evidence="2 3">
    <name type="scientific">Kwoniella mangroviensis CBS 10435</name>
    <dbReference type="NCBI Taxonomy" id="1331196"/>
    <lineage>
        <taxon>Eukaryota</taxon>
        <taxon>Fungi</taxon>
        <taxon>Dikarya</taxon>
        <taxon>Basidiomycota</taxon>
        <taxon>Agaricomycotina</taxon>
        <taxon>Tremellomycetes</taxon>
        <taxon>Tremellales</taxon>
        <taxon>Cryptococcaceae</taxon>
        <taxon>Kwoniella</taxon>
    </lineage>
</organism>
<accession>A0A1B9IVP6</accession>
<keyword evidence="3" id="KW-1185">Reference proteome</keyword>
<evidence type="ECO:0000313" key="2">
    <source>
        <dbReference type="EMBL" id="OCF59612.1"/>
    </source>
</evidence>
<keyword evidence="1" id="KW-0812">Transmembrane</keyword>
<feature type="transmembrane region" description="Helical" evidence="1">
    <location>
        <begin position="89"/>
        <end position="112"/>
    </location>
</feature>
<keyword evidence="1" id="KW-1133">Transmembrane helix</keyword>
<protein>
    <submittedName>
        <fullName evidence="2">Uncharacterized protein</fullName>
    </submittedName>
</protein>